<protein>
    <recommendedName>
        <fullName evidence="1">Peptidase U32 collagenase domain-containing protein</fullName>
    </recommendedName>
</protein>
<evidence type="ECO:0000313" key="3">
    <source>
        <dbReference type="Proteomes" id="UP000679848"/>
    </source>
</evidence>
<reference evidence="2" key="1">
    <citation type="submission" date="2020-09" db="EMBL/GenBank/DDBJ databases">
        <title>New species isolated from human feces.</title>
        <authorList>
            <person name="Kitahara M."/>
            <person name="Shigeno Y."/>
            <person name="Shime M."/>
            <person name="Matsumoto Y."/>
            <person name="Nakamura S."/>
            <person name="Motooka D."/>
            <person name="Fukuoka S."/>
            <person name="Nishikawa H."/>
            <person name="Benno Y."/>
        </authorList>
    </citation>
    <scope>NUCLEOTIDE SEQUENCE</scope>
    <source>
        <strain evidence="2">MM59</strain>
    </source>
</reference>
<name>A0A810QI42_9FIRM</name>
<proteinExistence type="predicted"/>
<dbReference type="RefSeq" id="WP_213543001.1">
    <property type="nucleotide sequence ID" value="NZ_AP023420.1"/>
</dbReference>
<dbReference type="InterPro" id="IPR001539">
    <property type="entry name" value="Peptidase_U32"/>
</dbReference>
<dbReference type="EMBL" id="AP023420">
    <property type="protein sequence ID" value="BCK84113.1"/>
    <property type="molecule type" value="Genomic_DNA"/>
</dbReference>
<feature type="domain" description="Peptidase U32 collagenase" evidence="1">
    <location>
        <begin position="303"/>
        <end position="412"/>
    </location>
</feature>
<dbReference type="Pfam" id="PF01136">
    <property type="entry name" value="Peptidase_U32"/>
    <property type="match status" value="2"/>
</dbReference>
<dbReference type="PROSITE" id="PS01276">
    <property type="entry name" value="PEPTIDASE_U32"/>
    <property type="match status" value="1"/>
</dbReference>
<evidence type="ECO:0000313" key="2">
    <source>
        <dbReference type="EMBL" id="BCK84113.1"/>
    </source>
</evidence>
<dbReference type="AlphaFoldDB" id="A0A810QI42"/>
<organism evidence="2 3">
    <name type="scientific">Pusillibacter faecalis</name>
    <dbReference type="NCBI Taxonomy" id="2714358"/>
    <lineage>
        <taxon>Bacteria</taxon>
        <taxon>Bacillati</taxon>
        <taxon>Bacillota</taxon>
        <taxon>Clostridia</taxon>
        <taxon>Eubacteriales</taxon>
        <taxon>Oscillospiraceae</taxon>
        <taxon>Pusillibacter</taxon>
    </lineage>
</organism>
<keyword evidence="3" id="KW-1185">Reference proteome</keyword>
<gene>
    <name evidence="2" type="ORF">MM59RIKEN_14320</name>
</gene>
<accession>A0A810QI42</accession>
<dbReference type="InterPro" id="IPR051454">
    <property type="entry name" value="RNA/ubiquinone_mod_enzymes"/>
</dbReference>
<dbReference type="InterPro" id="IPR020988">
    <property type="entry name" value="Pept_U32_collagenase"/>
</dbReference>
<dbReference type="PANTHER" id="PTHR30217:SF10">
    <property type="entry name" value="23S RRNA 5-HYDROXYCYTIDINE C2501 SYNTHASE"/>
    <property type="match status" value="1"/>
</dbReference>
<sequence length="700" mass="76471">MTRELLSPAGSPEALRAAVQNGAGAVYLGWGDFNARRNARNFSDEEFADALSYCHLRGVRVFLTLNTLLTDRELPRALETARKACRLGVDAVLVQDWGLLDLLRQALPDLPLHASTQMSIFTSGGANEVASDGCERVVLARECSREDTEAICAACPAEIEIFAHGALCMCYSGQCAMSAVVGGRSGNRGTCAQPCRLPYGVDEPAANRYPLSLKDNSLAQDLSGIRDVACLKLEGRMKRPEYVAVVTGIYARLLEESRGPTPAEERELELAFSRSGFTDAYWRGRRGVEMFGTRPENAPEPRELFERAKATYEKDSRRTVPVRFACTIQPHAPCVLTVDDGTRAVTVTGPAPEAARTRALTAEEVAERLGKTGGTAFHCAGAAVEVGEGLSLPASAINALRREALASLAEARCAPPLRREAEVPPLRKAECAQERPALTVSLTHAAQLTPALLEEAPARIYLPLELLADLPHLPEADTQWCAILPRVWRDRDEADLRRRLEKARELGIDGVLVGNIGHLPLTRGLGLSLYGDFGLNVYNSRSLDYLRRKGLASACLSFELRFSQIRDLKKLLPTEALVYGRLPLMITENCLVQNQEGCGLSAAGPLVPAGAPCRESHALLDRTGAAFPLLPAFGHRTEVQNSRPLWLADRETWKRLGLAFARLRFTTERPEACVEILRAYRTGGAPPEIFTRGLYERGVE</sequence>
<dbReference type="PANTHER" id="PTHR30217">
    <property type="entry name" value="PEPTIDASE U32 FAMILY"/>
    <property type="match status" value="1"/>
</dbReference>
<evidence type="ECO:0000259" key="1">
    <source>
        <dbReference type="Pfam" id="PF12392"/>
    </source>
</evidence>
<dbReference type="KEGG" id="pfaa:MM59RIKEN_14320"/>
<dbReference type="Proteomes" id="UP000679848">
    <property type="component" value="Chromosome"/>
</dbReference>
<dbReference type="Pfam" id="PF12392">
    <property type="entry name" value="DUF3656"/>
    <property type="match status" value="1"/>
</dbReference>